<dbReference type="HOGENOM" id="CLU_463715_0_0_10"/>
<dbReference type="eggNOG" id="ENOG50330XR">
    <property type="taxonomic scope" value="Bacteria"/>
</dbReference>
<evidence type="ECO:0000313" key="2">
    <source>
        <dbReference type="EMBL" id="EAR15430.1"/>
    </source>
</evidence>
<keyword evidence="3" id="KW-1185">Reference proteome</keyword>
<keyword evidence="1" id="KW-1133">Transmembrane helix</keyword>
<evidence type="ECO:0008006" key="4">
    <source>
        <dbReference type="Google" id="ProtNLM"/>
    </source>
</evidence>
<sequence length="588" mass="64177">MAKRKVAAGTGFDSLFETSACQPTFLGKSDTYFTVAQMKKWAYRFKDQTRKLALGHFSGMPLSQTCQAIYKFLYSHIQYELDGERQHLKSPACSWATRGEGTDCKSYSIFASTILQNLGIKHYFRKVRQPGLNPELWTHVYVVVPKDQDSMDLRAGHYVIDATLHNNTEVTYTEKNDTPMTKVSLPHYGLQAPGLAACSCTPKLKKEPVTQDTTYQAPTKTPSQLVEQPIVRLALAAGLGATEQQRFSAAVENFKKFLFELEAKGLPRAASEAAMKRLSESIRKGEGEPTIADLLSPRASGLGITGVEVGLISQLLPTGRTSSGRSNTGIVEGISNTSGALQQAGGLITSIVPTEIWDKTFGAVFANGFNFKCWGATWNPTKAEEVFTQEADKIRNWFSQALNTPLVGLEKAINDFWIKFYGVRSTERHWLGSSAKDCTKDGLKLLIGSLDGLASELRTAQKSAIEGAGHVVQSTLAVKRTYPPEEHTGRHSLTYEVPQYKVLINNAGSQVTPSTPVARNTNSSTYVDPLGNVYIDGQLTIPANNSSTNRNFTNDQPQKAGFGTGALLLVGAVALGAMYFKNNSNSKS</sequence>
<accession>A4CKN1</accession>
<dbReference type="KEGG" id="rbi:RB2501_13919"/>
<dbReference type="STRING" id="313596.RB2501_13919"/>
<evidence type="ECO:0000313" key="3">
    <source>
        <dbReference type="Proteomes" id="UP000009049"/>
    </source>
</evidence>
<proteinExistence type="predicted"/>
<dbReference type="EMBL" id="CP001712">
    <property type="protein sequence ID" value="EAR15430.1"/>
    <property type="molecule type" value="Genomic_DNA"/>
</dbReference>
<protein>
    <recommendedName>
        <fullName evidence="4">Transglutaminase-like domain-containing protein</fullName>
    </recommendedName>
</protein>
<dbReference type="AlphaFoldDB" id="A4CKN1"/>
<dbReference type="Proteomes" id="UP000009049">
    <property type="component" value="Chromosome"/>
</dbReference>
<reference evidence="2 3" key="1">
    <citation type="journal article" date="2009" name="J. Bacteriol.">
        <title>Complete genome sequence of Robiginitalea biformata HTCC2501.</title>
        <authorList>
            <person name="Oh H.M."/>
            <person name="Giovannoni S.J."/>
            <person name="Lee K."/>
            <person name="Ferriera S."/>
            <person name="Johnson J."/>
            <person name="Cho J.C."/>
        </authorList>
    </citation>
    <scope>NUCLEOTIDE SEQUENCE [LARGE SCALE GENOMIC DNA]</scope>
    <source>
        <strain evidence="3">ATCC BAA-864 / HTCC2501 / KCTC 12146</strain>
    </source>
</reference>
<keyword evidence="1" id="KW-0472">Membrane</keyword>
<feature type="transmembrane region" description="Helical" evidence="1">
    <location>
        <begin position="560"/>
        <end position="580"/>
    </location>
</feature>
<keyword evidence="1" id="KW-0812">Transmembrane</keyword>
<organism evidence="2 3">
    <name type="scientific">Robiginitalea biformata (strain ATCC BAA-864 / DSM 15991 / KCTC 12146 / HTCC2501)</name>
    <dbReference type="NCBI Taxonomy" id="313596"/>
    <lineage>
        <taxon>Bacteria</taxon>
        <taxon>Pseudomonadati</taxon>
        <taxon>Bacteroidota</taxon>
        <taxon>Flavobacteriia</taxon>
        <taxon>Flavobacteriales</taxon>
        <taxon>Flavobacteriaceae</taxon>
        <taxon>Robiginitalea</taxon>
    </lineage>
</organism>
<gene>
    <name evidence="2" type="ordered locus">RB2501_13919</name>
</gene>
<evidence type="ECO:0000256" key="1">
    <source>
        <dbReference type="SAM" id="Phobius"/>
    </source>
</evidence>
<name>A4CKN1_ROBBH</name>